<dbReference type="STRING" id="177199.A0A420XX79"/>
<organism evidence="8 9">
    <name type="scientific">Coniochaeta pulveracea</name>
    <dbReference type="NCBI Taxonomy" id="177199"/>
    <lineage>
        <taxon>Eukaryota</taxon>
        <taxon>Fungi</taxon>
        <taxon>Dikarya</taxon>
        <taxon>Ascomycota</taxon>
        <taxon>Pezizomycotina</taxon>
        <taxon>Sordariomycetes</taxon>
        <taxon>Sordariomycetidae</taxon>
        <taxon>Coniochaetales</taxon>
        <taxon>Coniochaetaceae</taxon>
        <taxon>Coniochaeta</taxon>
    </lineage>
</organism>
<dbReference type="PROSITE" id="PS51762">
    <property type="entry name" value="GH16_2"/>
    <property type="match status" value="1"/>
</dbReference>
<dbReference type="Gene3D" id="2.60.120.200">
    <property type="match status" value="1"/>
</dbReference>
<keyword evidence="5" id="KW-0326">Glycosidase</keyword>
<dbReference type="PANTHER" id="PTHR10963">
    <property type="entry name" value="GLYCOSYL HYDROLASE-RELATED"/>
    <property type="match status" value="1"/>
</dbReference>
<accession>A0A420XX79</accession>
<evidence type="ECO:0000256" key="6">
    <source>
        <dbReference type="SAM" id="SignalP"/>
    </source>
</evidence>
<evidence type="ECO:0000256" key="5">
    <source>
        <dbReference type="ARBA" id="ARBA00023295"/>
    </source>
</evidence>
<dbReference type="OrthoDB" id="192832at2759"/>
<evidence type="ECO:0000256" key="3">
    <source>
        <dbReference type="ARBA" id="ARBA00012599"/>
    </source>
</evidence>
<dbReference type="CDD" id="cd02181">
    <property type="entry name" value="GH16_fungal_Lam16A_glucanase"/>
    <property type="match status" value="1"/>
</dbReference>
<dbReference type="AlphaFoldDB" id="A0A420XX79"/>
<dbReference type="EC" id="3.2.1.6" evidence="3"/>
<evidence type="ECO:0000256" key="1">
    <source>
        <dbReference type="ARBA" id="ARBA00000124"/>
    </source>
</evidence>
<name>A0A420XX79_9PEZI</name>
<dbReference type="InterPro" id="IPR000757">
    <property type="entry name" value="Beta-glucanase-like"/>
</dbReference>
<feature type="signal peptide" evidence="6">
    <location>
        <begin position="1"/>
        <end position="21"/>
    </location>
</feature>
<keyword evidence="9" id="KW-1185">Reference proteome</keyword>
<dbReference type="PANTHER" id="PTHR10963:SF24">
    <property type="entry name" value="GLYCOSIDASE C21B10.07-RELATED"/>
    <property type="match status" value="1"/>
</dbReference>
<dbReference type="InterPro" id="IPR050546">
    <property type="entry name" value="Glycosyl_Hydrlase_16"/>
</dbReference>
<feature type="chain" id="PRO_5019516386" description="endo-1,3(4)-beta-glucanase" evidence="6">
    <location>
        <begin position="22"/>
        <end position="333"/>
    </location>
</feature>
<evidence type="ECO:0000313" key="8">
    <source>
        <dbReference type="EMBL" id="RKU40246.1"/>
    </source>
</evidence>
<evidence type="ECO:0000256" key="2">
    <source>
        <dbReference type="ARBA" id="ARBA00006865"/>
    </source>
</evidence>
<dbReference type="Proteomes" id="UP000275385">
    <property type="component" value="Unassembled WGS sequence"/>
</dbReference>
<proteinExistence type="inferred from homology"/>
<protein>
    <recommendedName>
        <fullName evidence="3">endo-1,3(4)-beta-glucanase</fullName>
        <ecNumber evidence="3">3.2.1.6</ecNumber>
    </recommendedName>
</protein>
<reference evidence="8 9" key="1">
    <citation type="submission" date="2018-08" db="EMBL/GenBank/DDBJ databases">
        <title>Draft genome of the lignicolous fungus Coniochaeta pulveracea.</title>
        <authorList>
            <person name="Borstlap C.J."/>
            <person name="De Witt R.N."/>
            <person name="Botha A."/>
            <person name="Volschenk H."/>
        </authorList>
    </citation>
    <scope>NUCLEOTIDE SEQUENCE [LARGE SCALE GENOMIC DNA]</scope>
    <source>
        <strain evidence="8 9">CAB683</strain>
    </source>
</reference>
<dbReference type="Pfam" id="PF26113">
    <property type="entry name" value="GH16_XgeA"/>
    <property type="match status" value="1"/>
</dbReference>
<keyword evidence="6" id="KW-0732">Signal</keyword>
<comment type="catalytic activity">
    <reaction evidence="1">
        <text>Endohydrolysis of (1-&gt;3)- or (1-&gt;4)-linkages in beta-D-glucans when the glucose residue whose reducing group is involved in the linkage to be hydrolyzed is itself substituted at C-3.</text>
        <dbReference type="EC" id="3.2.1.6"/>
    </reaction>
</comment>
<dbReference type="SUPFAM" id="SSF49899">
    <property type="entry name" value="Concanavalin A-like lectins/glucanases"/>
    <property type="match status" value="1"/>
</dbReference>
<evidence type="ECO:0000313" key="9">
    <source>
        <dbReference type="Proteomes" id="UP000275385"/>
    </source>
</evidence>
<keyword evidence="4" id="KW-0378">Hydrolase</keyword>
<evidence type="ECO:0000259" key="7">
    <source>
        <dbReference type="PROSITE" id="PS51762"/>
    </source>
</evidence>
<sequence length="333" mass="35431">MVRPRVATALGLLSTAALASATYTQTDNYDKNNFFQKFEFFSGPDPTNGHVQYADSSQANNEGLAGFSGGGVYLGVDHTSNVTTGRPSTRVTSTATYTKGLFIADIAHMPAGTGQYGSCGLWPAFWMFGPNWPNGGEIDILEGVNNQASNEITLHTAAGCSMTNPLNNSVTTMSSQDCQGNTGCPQVTNNPATYGSAFNAAGGGVYAVEWTSTAISVWFFSRSDPMVASLTNNANPDPATFGTPLAQFAGNGGCDIDQHFANHQIVFNIDFCGDWAGNVFDSDPTCKSTNLSCNDYVGQNPEAFVEAYWLINSVKVFQQTGTPAVKKARRFKA</sequence>
<feature type="domain" description="GH16" evidence="7">
    <location>
        <begin position="21"/>
        <end position="284"/>
    </location>
</feature>
<gene>
    <name evidence="8" type="ORF">DL546_002034</name>
</gene>
<evidence type="ECO:0000256" key="4">
    <source>
        <dbReference type="ARBA" id="ARBA00022801"/>
    </source>
</evidence>
<dbReference type="GO" id="GO:0009251">
    <property type="term" value="P:glucan catabolic process"/>
    <property type="evidence" value="ECO:0007669"/>
    <property type="project" value="TreeGrafter"/>
</dbReference>
<dbReference type="GO" id="GO:0052861">
    <property type="term" value="F:endo-1,3(4)-beta-glucanase activity"/>
    <property type="evidence" value="ECO:0007669"/>
    <property type="project" value="UniProtKB-EC"/>
</dbReference>
<dbReference type="EMBL" id="QVQW01000113">
    <property type="protein sequence ID" value="RKU40246.1"/>
    <property type="molecule type" value="Genomic_DNA"/>
</dbReference>
<comment type="caution">
    <text evidence="8">The sequence shown here is derived from an EMBL/GenBank/DDBJ whole genome shotgun (WGS) entry which is preliminary data.</text>
</comment>
<comment type="similarity">
    <text evidence="2">Belongs to the glycosyl hydrolase 16 family.</text>
</comment>
<dbReference type="FunFam" id="2.60.120.200:FF:000114">
    <property type="entry name" value="Probable endo-1,3(4)-beta-glucanase NFIA_089530"/>
    <property type="match status" value="1"/>
</dbReference>
<dbReference type="InterPro" id="IPR013320">
    <property type="entry name" value="ConA-like_dom_sf"/>
</dbReference>